<dbReference type="GO" id="GO:0042802">
    <property type="term" value="F:identical protein binding"/>
    <property type="evidence" value="ECO:0007669"/>
    <property type="project" value="UniProtKB-ARBA"/>
</dbReference>
<dbReference type="InterPro" id="IPR016193">
    <property type="entry name" value="Cytidine_deaminase-like"/>
</dbReference>
<evidence type="ECO:0000256" key="9">
    <source>
        <dbReference type="ARBA" id="ARBA00032005"/>
    </source>
</evidence>
<comment type="function">
    <text evidence="2 15">This enzyme scavenges exogenous and endogenous cytidine and 2'-deoxycytidine for UMP synthesis.</text>
</comment>
<feature type="active site" description="Proton donor" evidence="12">
    <location>
        <position position="70"/>
    </location>
</feature>
<dbReference type="PANTHER" id="PTHR11644:SF2">
    <property type="entry name" value="CYTIDINE DEAMINASE"/>
    <property type="match status" value="1"/>
</dbReference>
<evidence type="ECO:0000256" key="2">
    <source>
        <dbReference type="ARBA" id="ARBA00003949"/>
    </source>
</evidence>
<dbReference type="InterPro" id="IPR002125">
    <property type="entry name" value="CMP_dCMP_dom"/>
</dbReference>
<dbReference type="eggNOG" id="COG0295">
    <property type="taxonomic scope" value="Bacteria"/>
</dbReference>
<evidence type="ECO:0000256" key="14">
    <source>
        <dbReference type="PIRSR" id="PIRSR606262-3"/>
    </source>
</evidence>
<keyword evidence="8 14" id="KW-0862">Zinc</keyword>
<reference evidence="17 18" key="1">
    <citation type="journal article" date="2010" name="Stand. Genomic Sci.">
        <title>Complete genome sequence of Aminobacterium colombiense type strain (ALA-1).</title>
        <authorList>
            <person name="Chertkov O."/>
            <person name="Sikorski J."/>
            <person name="Brambilla E."/>
            <person name="Lapidus A."/>
            <person name="Copeland A."/>
            <person name="Glavina Del Rio T."/>
            <person name="Nolan M."/>
            <person name="Lucas S."/>
            <person name="Tice H."/>
            <person name="Cheng J.F."/>
            <person name="Han C."/>
            <person name="Detter J.C."/>
            <person name="Bruce D."/>
            <person name="Tapia R."/>
            <person name="Goodwin L."/>
            <person name="Pitluck S."/>
            <person name="Liolios K."/>
            <person name="Ivanova N."/>
            <person name="Mavromatis K."/>
            <person name="Ovchinnikova G."/>
            <person name="Pati A."/>
            <person name="Chen A."/>
            <person name="Palaniappan K."/>
            <person name="Land M."/>
            <person name="Hauser L."/>
            <person name="Chang Y.J."/>
            <person name="Jeffries C.D."/>
            <person name="Spring S."/>
            <person name="Rohde M."/>
            <person name="Goker M."/>
            <person name="Bristow J."/>
            <person name="Eisen J.A."/>
            <person name="Markowitz V."/>
            <person name="Hugenholtz P."/>
            <person name="Kyrpides N.C."/>
            <person name="Klenk H.P."/>
        </authorList>
    </citation>
    <scope>NUCLEOTIDE SEQUENCE [LARGE SCALE GENOMIC DNA]</scope>
    <source>
        <strain evidence="18">DSM 12261 / ALA-1</strain>
    </source>
</reference>
<gene>
    <name evidence="17" type="ordered locus">Amico_0756</name>
</gene>
<evidence type="ECO:0000256" key="4">
    <source>
        <dbReference type="ARBA" id="ARBA00012783"/>
    </source>
</evidence>
<keyword evidence="6 14" id="KW-0479">Metal-binding</keyword>
<dbReference type="NCBIfam" id="TIGR01354">
    <property type="entry name" value="cyt_deam_tetra"/>
    <property type="match status" value="1"/>
</dbReference>
<dbReference type="CDD" id="cd01283">
    <property type="entry name" value="cytidine_deaminase"/>
    <property type="match status" value="1"/>
</dbReference>
<keyword evidence="7 15" id="KW-0378">Hydrolase</keyword>
<feature type="binding site" evidence="14">
    <location>
        <position position="68"/>
    </location>
    <ligand>
        <name>Zn(2+)</name>
        <dbReference type="ChEBI" id="CHEBI:29105"/>
        <note>catalytic</note>
    </ligand>
</feature>
<evidence type="ECO:0000256" key="15">
    <source>
        <dbReference type="RuleBase" id="RU364006"/>
    </source>
</evidence>
<feature type="binding site" evidence="13">
    <location>
        <begin position="57"/>
        <end position="63"/>
    </location>
    <ligand>
        <name>substrate</name>
    </ligand>
</feature>
<dbReference type="Gene3D" id="3.40.140.10">
    <property type="entry name" value="Cytidine Deaminase, domain 2"/>
    <property type="match status" value="1"/>
</dbReference>
<evidence type="ECO:0000256" key="7">
    <source>
        <dbReference type="ARBA" id="ARBA00022801"/>
    </source>
</evidence>
<dbReference type="PROSITE" id="PS00903">
    <property type="entry name" value="CYT_DCMP_DEAMINASES_1"/>
    <property type="match status" value="1"/>
</dbReference>
<comment type="catalytic activity">
    <reaction evidence="11 15">
        <text>cytidine + H2O + H(+) = uridine + NH4(+)</text>
        <dbReference type="Rhea" id="RHEA:16069"/>
        <dbReference type="ChEBI" id="CHEBI:15377"/>
        <dbReference type="ChEBI" id="CHEBI:15378"/>
        <dbReference type="ChEBI" id="CHEBI:16704"/>
        <dbReference type="ChEBI" id="CHEBI:17562"/>
        <dbReference type="ChEBI" id="CHEBI:28938"/>
        <dbReference type="EC" id="3.5.4.5"/>
    </reaction>
</comment>
<evidence type="ECO:0000256" key="13">
    <source>
        <dbReference type="PIRSR" id="PIRSR606262-2"/>
    </source>
</evidence>
<dbReference type="PANTHER" id="PTHR11644">
    <property type="entry name" value="CYTIDINE DEAMINASE"/>
    <property type="match status" value="1"/>
</dbReference>
<dbReference type="STRING" id="572547.Amico_0756"/>
<keyword evidence="18" id="KW-1185">Reference proteome</keyword>
<dbReference type="EMBL" id="CP001997">
    <property type="protein sequence ID" value="ADE56889.1"/>
    <property type="molecule type" value="Genomic_DNA"/>
</dbReference>
<dbReference type="InterPro" id="IPR006262">
    <property type="entry name" value="Cyt_deam_tetra"/>
</dbReference>
<feature type="binding site" evidence="14">
    <location>
        <position position="101"/>
    </location>
    <ligand>
        <name>Zn(2+)</name>
        <dbReference type="ChEBI" id="CHEBI:29105"/>
        <note>catalytic</note>
    </ligand>
</feature>
<dbReference type="PROSITE" id="PS51747">
    <property type="entry name" value="CYT_DCMP_DEAMINASES_2"/>
    <property type="match status" value="1"/>
</dbReference>
<dbReference type="EC" id="3.5.4.5" evidence="4 15"/>
<evidence type="ECO:0000256" key="10">
    <source>
        <dbReference type="ARBA" id="ARBA00049252"/>
    </source>
</evidence>
<organism evidence="17 18">
    <name type="scientific">Aminobacterium colombiense (strain DSM 12261 / ALA-1)</name>
    <dbReference type="NCBI Taxonomy" id="572547"/>
    <lineage>
        <taxon>Bacteria</taxon>
        <taxon>Thermotogati</taxon>
        <taxon>Synergistota</taxon>
        <taxon>Synergistia</taxon>
        <taxon>Synergistales</taxon>
        <taxon>Aminobacteriaceae</taxon>
        <taxon>Aminobacterium</taxon>
    </lineage>
</organism>
<dbReference type="GO" id="GO:0004126">
    <property type="term" value="F:cytidine deaminase activity"/>
    <property type="evidence" value="ECO:0007669"/>
    <property type="project" value="UniProtKB-UniRule"/>
</dbReference>
<dbReference type="FunFam" id="3.40.140.10:FF:000008">
    <property type="entry name" value="Cytidine deaminase"/>
    <property type="match status" value="1"/>
</dbReference>
<dbReference type="InterPro" id="IPR050202">
    <property type="entry name" value="Cyt/Deoxycyt_deaminase"/>
</dbReference>
<protein>
    <recommendedName>
        <fullName evidence="5 15">Cytidine deaminase</fullName>
        <ecNumber evidence="4 15">3.5.4.5</ecNumber>
    </recommendedName>
    <alternativeName>
        <fullName evidence="9 15">Cytidine aminohydrolase</fullName>
    </alternativeName>
</protein>
<dbReference type="HOGENOM" id="CLU_097262_1_2_0"/>
<evidence type="ECO:0000313" key="17">
    <source>
        <dbReference type="EMBL" id="ADE56889.1"/>
    </source>
</evidence>
<feature type="domain" description="CMP/dCMP-type deaminase" evidence="16">
    <location>
        <begin position="16"/>
        <end position="142"/>
    </location>
</feature>
<sequence>MKKTEDKSPKWAFSAISPLRLLKEAREAQYYSYSPYSHFPVGAALLLGNNEVIKGCNVENASYGMALCAERNVIAQMVALGKKDPQAIAIVGKIGTPCYPCGACLQVMWEFNPDMILVFEKENNKAETMLLRNLLPYPFSREGMKDE</sequence>
<dbReference type="Pfam" id="PF00383">
    <property type="entry name" value="dCMP_cyt_deam_1"/>
    <property type="match status" value="1"/>
</dbReference>
<evidence type="ECO:0000313" key="18">
    <source>
        <dbReference type="Proteomes" id="UP000002366"/>
    </source>
</evidence>
<evidence type="ECO:0000256" key="6">
    <source>
        <dbReference type="ARBA" id="ARBA00022723"/>
    </source>
</evidence>
<dbReference type="GO" id="GO:0055086">
    <property type="term" value="P:nucleobase-containing small molecule metabolic process"/>
    <property type="evidence" value="ECO:0007669"/>
    <property type="project" value="UniProtKB-ARBA"/>
</dbReference>
<evidence type="ECO:0000256" key="5">
    <source>
        <dbReference type="ARBA" id="ARBA00018266"/>
    </source>
</evidence>
<accession>D5EEA7</accession>
<dbReference type="NCBIfam" id="NF004064">
    <property type="entry name" value="PRK05578.1"/>
    <property type="match status" value="1"/>
</dbReference>
<evidence type="ECO:0000259" key="16">
    <source>
        <dbReference type="PROSITE" id="PS51747"/>
    </source>
</evidence>
<dbReference type="GO" id="GO:0008270">
    <property type="term" value="F:zinc ion binding"/>
    <property type="evidence" value="ECO:0007669"/>
    <property type="project" value="UniProtKB-UniRule"/>
</dbReference>
<evidence type="ECO:0000256" key="1">
    <source>
        <dbReference type="ARBA" id="ARBA00001947"/>
    </source>
</evidence>
<name>D5EEA7_AMICL</name>
<feature type="binding site" evidence="14">
    <location>
        <position position="104"/>
    </location>
    <ligand>
        <name>Zn(2+)</name>
        <dbReference type="ChEBI" id="CHEBI:29105"/>
        <note>catalytic</note>
    </ligand>
</feature>
<dbReference type="GO" id="GO:0005829">
    <property type="term" value="C:cytosol"/>
    <property type="evidence" value="ECO:0007669"/>
    <property type="project" value="TreeGrafter"/>
</dbReference>
<dbReference type="SUPFAM" id="SSF53927">
    <property type="entry name" value="Cytidine deaminase-like"/>
    <property type="match status" value="1"/>
</dbReference>
<evidence type="ECO:0000256" key="12">
    <source>
        <dbReference type="PIRSR" id="PIRSR606262-1"/>
    </source>
</evidence>
<comment type="similarity">
    <text evidence="3 15">Belongs to the cytidine and deoxycytidylate deaminase family.</text>
</comment>
<dbReference type="AlphaFoldDB" id="D5EEA7"/>
<evidence type="ECO:0000256" key="11">
    <source>
        <dbReference type="ARBA" id="ARBA00049558"/>
    </source>
</evidence>
<dbReference type="Proteomes" id="UP000002366">
    <property type="component" value="Chromosome"/>
</dbReference>
<evidence type="ECO:0000256" key="3">
    <source>
        <dbReference type="ARBA" id="ARBA00006576"/>
    </source>
</evidence>
<dbReference type="RefSeq" id="WP_013048155.1">
    <property type="nucleotide sequence ID" value="NC_014011.1"/>
</dbReference>
<evidence type="ECO:0000256" key="8">
    <source>
        <dbReference type="ARBA" id="ARBA00022833"/>
    </source>
</evidence>
<dbReference type="InterPro" id="IPR016192">
    <property type="entry name" value="APOBEC/CMP_deaminase_Zn-bd"/>
</dbReference>
<comment type="catalytic activity">
    <reaction evidence="10 15">
        <text>2'-deoxycytidine + H2O + H(+) = 2'-deoxyuridine + NH4(+)</text>
        <dbReference type="Rhea" id="RHEA:13433"/>
        <dbReference type="ChEBI" id="CHEBI:15377"/>
        <dbReference type="ChEBI" id="CHEBI:15378"/>
        <dbReference type="ChEBI" id="CHEBI:15698"/>
        <dbReference type="ChEBI" id="CHEBI:16450"/>
        <dbReference type="ChEBI" id="CHEBI:28938"/>
        <dbReference type="EC" id="3.5.4.5"/>
    </reaction>
</comment>
<dbReference type="KEGG" id="aco:Amico_0756"/>
<proteinExistence type="inferred from homology"/>
<comment type="cofactor">
    <cofactor evidence="1 14 15">
        <name>Zn(2+)</name>
        <dbReference type="ChEBI" id="CHEBI:29105"/>
    </cofactor>
</comment>
<dbReference type="GO" id="GO:0072527">
    <property type="term" value="P:pyrimidine-containing compound metabolic process"/>
    <property type="evidence" value="ECO:0007669"/>
    <property type="project" value="UniProtKB-ARBA"/>
</dbReference>